<proteinExistence type="predicted"/>
<dbReference type="OrthoDB" id="4773646at2"/>
<feature type="coiled-coil region" evidence="1">
    <location>
        <begin position="389"/>
        <end position="437"/>
    </location>
</feature>
<feature type="coiled-coil region" evidence="1">
    <location>
        <begin position="461"/>
        <end position="508"/>
    </location>
</feature>
<dbReference type="Proteomes" id="UP000256838">
    <property type="component" value="Unassembled WGS sequence"/>
</dbReference>
<dbReference type="EMBL" id="QRGA01000006">
    <property type="protein sequence ID" value="RDU98943.1"/>
    <property type="molecule type" value="Genomic_DNA"/>
</dbReference>
<evidence type="ECO:0000256" key="1">
    <source>
        <dbReference type="SAM" id="Coils"/>
    </source>
</evidence>
<keyword evidence="3" id="KW-1185">Reference proteome</keyword>
<dbReference type="RefSeq" id="WP_115533758.1">
    <property type="nucleotide sequence ID" value="NZ_QRGA01000006.1"/>
</dbReference>
<name>A0A3D8K0K0_9BURK</name>
<protein>
    <submittedName>
        <fullName evidence="2">Uncharacterized protein</fullName>
    </submittedName>
</protein>
<comment type="caution">
    <text evidence="2">The sequence shown here is derived from an EMBL/GenBank/DDBJ whole genome shotgun (WGS) entry which is preliminary data.</text>
</comment>
<gene>
    <name evidence="2" type="ORF">DWV00_11925</name>
</gene>
<accession>A0A3D8K0K0</accession>
<dbReference type="AlphaFoldDB" id="A0A3D8K0K0"/>
<dbReference type="Gene3D" id="3.40.50.300">
    <property type="entry name" value="P-loop containing nucleotide triphosphate hydrolases"/>
    <property type="match status" value="1"/>
</dbReference>
<keyword evidence="1" id="KW-0175">Coiled coil</keyword>
<dbReference type="InterPro" id="IPR027417">
    <property type="entry name" value="P-loop_NTPase"/>
</dbReference>
<reference evidence="2 3" key="1">
    <citation type="submission" date="2018-08" db="EMBL/GenBank/DDBJ databases">
        <title>Paraburkholderia sp. DHOM06 isolated from forest soil.</title>
        <authorList>
            <person name="Gao Z.-H."/>
            <person name="Qiu L.-H."/>
        </authorList>
    </citation>
    <scope>NUCLEOTIDE SEQUENCE [LARGE SCALE GENOMIC DNA]</scope>
    <source>
        <strain evidence="2 3">DHOM06</strain>
    </source>
</reference>
<sequence>MNINRAFSPLKQAVAEKAKISLATVDSIFATANITEEVGTRQAEHLTFRRLTFSGVKRATNAGDGPFRFEWVGLDSGLWLVLSDDLNQVGKSTILEVMLWALRGRARGLRPEVRAWIERVELEFSIGLDRYLVQFDERESGPVGELLRVSPGPAQILSTFEGNEPFEHAMGELMMKRFALQAIPIVNRQADVAEQIHHTWTLYAASMFIEGANKAILGDVVVGALWWRMLHLFVGMPYSGAHMSLRSAVTLTALRLEKLQGRPAGVTSLRDELSKLDARISELTDRLNASTVVTPHGADVQELLRAYTREAVALSKLEHSVADAEHRLSVATRHANEARSELRRLQDGAAAKRVFAGLNPVCCPRCAKPFPSERMEVESSGGNCAVCDRDTLTDDHEAMEAALAETQARIDDAAAEKDEATEQLRQCRTNRDSAQSTVDLLATGIRDVEQNLSAYQAQMEMRLELERAHGAHEQLKELESEQRVSEPAEELAEQLRILQIAESVAEERLKASGADLLEQLETELVSVATRVGFRGLESVAIRGNGITLKVSGTESSFGKQTAGQRLRLRISLVIAMMKLAGRSGRGHHPGLLFIDSPGSEELSESDLGAMMGEIRALCAETNNLQIFVSSARGRSLAGVVDTDRQVWPTPSGAMF</sequence>
<evidence type="ECO:0000313" key="3">
    <source>
        <dbReference type="Proteomes" id="UP000256838"/>
    </source>
</evidence>
<organism evidence="2 3">
    <name type="scientific">Trinickia dinghuensis</name>
    <dbReference type="NCBI Taxonomy" id="2291023"/>
    <lineage>
        <taxon>Bacteria</taxon>
        <taxon>Pseudomonadati</taxon>
        <taxon>Pseudomonadota</taxon>
        <taxon>Betaproteobacteria</taxon>
        <taxon>Burkholderiales</taxon>
        <taxon>Burkholderiaceae</taxon>
        <taxon>Trinickia</taxon>
    </lineage>
</organism>
<evidence type="ECO:0000313" key="2">
    <source>
        <dbReference type="EMBL" id="RDU98943.1"/>
    </source>
</evidence>
<dbReference type="SUPFAM" id="SSF52540">
    <property type="entry name" value="P-loop containing nucleoside triphosphate hydrolases"/>
    <property type="match status" value="1"/>
</dbReference>